<dbReference type="SUPFAM" id="SSF52821">
    <property type="entry name" value="Rhodanese/Cell cycle control phosphatase"/>
    <property type="match status" value="1"/>
</dbReference>
<sequence>MGFLVDLIREYGLGIVFLNVFVEQLGAPVPAYPVLVVTGALEGASWGRLGWLTAVAVAAALAADVIWYQAGKAYGHRVLGRICRISLSPDACIRQTESVYGRWGAKSLLVAKFVPGFASIASALAGVVGTPLRTFVLFDMLGALIWVGSAVFLGSLFASTVESLLDVLTALGKWGLLLISVVFVVFVARKWWQRQRVVRSLKMPRISVQELAGLNAQGIHPTVIDVREPMLYDMGHIPGAHSWSNQVEKGKPVYDGLLPREQHKHGLVVYCDCPNEVSAARVAKQLQRAGFTNVRPLVGGLTAWEAAGLNVEADPDPVVDAQT</sequence>
<keyword evidence="2" id="KW-1003">Cell membrane</keyword>
<gene>
    <name evidence="8" type="ORF">QMY55_06650</name>
</gene>
<feature type="domain" description="Rhodanese" evidence="7">
    <location>
        <begin position="217"/>
        <end position="313"/>
    </location>
</feature>
<reference evidence="8 9" key="1">
    <citation type="submission" date="2023-05" db="EMBL/GenBank/DDBJ databases">
        <authorList>
            <person name="Yin Y."/>
            <person name="Lu Z."/>
        </authorList>
    </citation>
    <scope>NUCLEOTIDE SEQUENCE [LARGE SCALE GENOMIC DNA]</scope>
    <source>
        <strain evidence="8 9">ZM22</strain>
    </source>
</reference>
<dbReference type="EMBL" id="CP125947">
    <property type="protein sequence ID" value="WHS66809.1"/>
    <property type="molecule type" value="Genomic_DNA"/>
</dbReference>
<evidence type="ECO:0000256" key="1">
    <source>
        <dbReference type="ARBA" id="ARBA00004651"/>
    </source>
</evidence>
<feature type="transmembrane region" description="Helical" evidence="6">
    <location>
        <begin position="171"/>
        <end position="192"/>
    </location>
</feature>
<accession>A0ABY8SUT5</accession>
<name>A0ABY8SUT5_9BURK</name>
<feature type="transmembrane region" description="Helical" evidence="6">
    <location>
        <begin position="12"/>
        <end position="37"/>
    </location>
</feature>
<evidence type="ECO:0000256" key="5">
    <source>
        <dbReference type="ARBA" id="ARBA00023136"/>
    </source>
</evidence>
<dbReference type="Pfam" id="PF09335">
    <property type="entry name" value="VTT_dom"/>
    <property type="match status" value="1"/>
</dbReference>
<feature type="transmembrane region" description="Helical" evidence="6">
    <location>
        <begin position="135"/>
        <end position="159"/>
    </location>
</feature>
<organism evidence="8 9">
    <name type="scientific">Comamonas resistens</name>
    <dbReference type="NCBI Taxonomy" id="3046670"/>
    <lineage>
        <taxon>Bacteria</taxon>
        <taxon>Pseudomonadati</taxon>
        <taxon>Pseudomonadota</taxon>
        <taxon>Betaproteobacteria</taxon>
        <taxon>Burkholderiales</taxon>
        <taxon>Comamonadaceae</taxon>
        <taxon>Comamonas</taxon>
    </lineage>
</organism>
<evidence type="ECO:0000256" key="4">
    <source>
        <dbReference type="ARBA" id="ARBA00022989"/>
    </source>
</evidence>
<evidence type="ECO:0000313" key="8">
    <source>
        <dbReference type="EMBL" id="WHS66809.1"/>
    </source>
</evidence>
<keyword evidence="9" id="KW-1185">Reference proteome</keyword>
<proteinExistence type="predicted"/>
<evidence type="ECO:0000256" key="6">
    <source>
        <dbReference type="SAM" id="Phobius"/>
    </source>
</evidence>
<dbReference type="InterPro" id="IPR001763">
    <property type="entry name" value="Rhodanese-like_dom"/>
</dbReference>
<feature type="transmembrane region" description="Helical" evidence="6">
    <location>
        <begin position="109"/>
        <end position="128"/>
    </location>
</feature>
<keyword evidence="5 6" id="KW-0472">Membrane</keyword>
<dbReference type="InterPro" id="IPR036873">
    <property type="entry name" value="Rhodanese-like_dom_sf"/>
</dbReference>
<dbReference type="InterPro" id="IPR051311">
    <property type="entry name" value="DedA_domain"/>
</dbReference>
<dbReference type="InterPro" id="IPR032816">
    <property type="entry name" value="VTT_dom"/>
</dbReference>
<protein>
    <submittedName>
        <fullName evidence="8">VTT domain-containing protein</fullName>
    </submittedName>
</protein>
<evidence type="ECO:0000259" key="7">
    <source>
        <dbReference type="PROSITE" id="PS50206"/>
    </source>
</evidence>
<dbReference type="RefSeq" id="WP_283487885.1">
    <property type="nucleotide sequence ID" value="NZ_CP125947.1"/>
</dbReference>
<dbReference type="PROSITE" id="PS50206">
    <property type="entry name" value="RHODANESE_3"/>
    <property type="match status" value="1"/>
</dbReference>
<evidence type="ECO:0000256" key="3">
    <source>
        <dbReference type="ARBA" id="ARBA00022692"/>
    </source>
</evidence>
<dbReference type="PANTHER" id="PTHR42709:SF6">
    <property type="entry name" value="UNDECAPRENYL PHOSPHATE TRANSPORTER A"/>
    <property type="match status" value="1"/>
</dbReference>
<feature type="transmembrane region" description="Helical" evidence="6">
    <location>
        <begin position="49"/>
        <end position="70"/>
    </location>
</feature>
<evidence type="ECO:0000256" key="2">
    <source>
        <dbReference type="ARBA" id="ARBA00022475"/>
    </source>
</evidence>
<dbReference type="PANTHER" id="PTHR42709">
    <property type="entry name" value="ALKALINE PHOSPHATASE LIKE PROTEIN"/>
    <property type="match status" value="1"/>
</dbReference>
<dbReference type="Gene3D" id="3.40.250.10">
    <property type="entry name" value="Rhodanese-like domain"/>
    <property type="match status" value="1"/>
</dbReference>
<evidence type="ECO:0000313" key="9">
    <source>
        <dbReference type="Proteomes" id="UP001240697"/>
    </source>
</evidence>
<dbReference type="Proteomes" id="UP001240697">
    <property type="component" value="Chromosome"/>
</dbReference>
<dbReference type="SMART" id="SM00450">
    <property type="entry name" value="RHOD"/>
    <property type="match status" value="1"/>
</dbReference>
<keyword evidence="3 6" id="KW-0812">Transmembrane</keyword>
<dbReference type="Pfam" id="PF00581">
    <property type="entry name" value="Rhodanese"/>
    <property type="match status" value="1"/>
</dbReference>
<comment type="subcellular location">
    <subcellularLocation>
        <location evidence="1">Cell membrane</location>
        <topology evidence="1">Multi-pass membrane protein</topology>
    </subcellularLocation>
</comment>
<keyword evidence="4 6" id="KW-1133">Transmembrane helix</keyword>